<keyword evidence="3" id="KW-0050">Antiport</keyword>
<keyword evidence="5 8" id="KW-1133">Transmembrane helix</keyword>
<sequence length="184" mass="20027">MVAYGAAESVGGNGFIAAFCAGLTVGNVSQPICRAIHEFADAEGQLLTLLVFLFFGAVLLPQAYSNLTFTGMFFAILALTVIRMLPVAISLIGTRLRGDTRWFIGWFGPRGVASIVFALVLLKEFDVPNRQDIFAIAMATVALSVFCHGLTAYPLAKWYAIRTERVKATSPTAEHCRGTLKRYQ</sequence>
<dbReference type="EMBL" id="CP037423">
    <property type="protein sequence ID" value="QDV47529.1"/>
    <property type="molecule type" value="Genomic_DNA"/>
</dbReference>
<keyword evidence="2" id="KW-0813">Transport</keyword>
<protein>
    <submittedName>
        <fullName evidence="10">K(+)/H(+) antiporter NhaP</fullName>
    </submittedName>
</protein>
<evidence type="ECO:0000256" key="6">
    <source>
        <dbReference type="ARBA" id="ARBA00023065"/>
    </source>
</evidence>
<dbReference type="KEGG" id="snep:Enr13x_74390"/>
<feature type="transmembrane region" description="Helical" evidence="8">
    <location>
        <begin position="70"/>
        <end position="91"/>
    </location>
</feature>
<keyword evidence="7 8" id="KW-0472">Membrane</keyword>
<evidence type="ECO:0000256" key="5">
    <source>
        <dbReference type="ARBA" id="ARBA00022989"/>
    </source>
</evidence>
<feature type="transmembrane region" description="Helical" evidence="8">
    <location>
        <begin position="134"/>
        <end position="156"/>
    </location>
</feature>
<evidence type="ECO:0000256" key="7">
    <source>
        <dbReference type="ARBA" id="ARBA00023136"/>
    </source>
</evidence>
<dbReference type="AlphaFoldDB" id="A0A518I349"/>
<dbReference type="InterPro" id="IPR006153">
    <property type="entry name" value="Cation/H_exchanger_TM"/>
</dbReference>
<dbReference type="PANTHER" id="PTHR32507">
    <property type="entry name" value="NA(+)/H(+) ANTIPORTER 1"/>
    <property type="match status" value="1"/>
</dbReference>
<dbReference type="Proteomes" id="UP000319004">
    <property type="component" value="Chromosome"/>
</dbReference>
<dbReference type="PANTHER" id="PTHR32507:SF8">
    <property type="entry name" value="CNH1P"/>
    <property type="match status" value="1"/>
</dbReference>
<evidence type="ECO:0000259" key="9">
    <source>
        <dbReference type="Pfam" id="PF00999"/>
    </source>
</evidence>
<reference evidence="10 11" key="1">
    <citation type="submission" date="2019-03" db="EMBL/GenBank/DDBJ databases">
        <title>Deep-cultivation of Planctomycetes and their phenomic and genomic characterization uncovers novel biology.</title>
        <authorList>
            <person name="Wiegand S."/>
            <person name="Jogler M."/>
            <person name="Boedeker C."/>
            <person name="Pinto D."/>
            <person name="Vollmers J."/>
            <person name="Rivas-Marin E."/>
            <person name="Kohn T."/>
            <person name="Peeters S.H."/>
            <person name="Heuer A."/>
            <person name="Rast P."/>
            <person name="Oberbeckmann S."/>
            <person name="Bunk B."/>
            <person name="Jeske O."/>
            <person name="Meyerdierks A."/>
            <person name="Storesund J.E."/>
            <person name="Kallscheuer N."/>
            <person name="Luecker S."/>
            <person name="Lage O.M."/>
            <person name="Pohl T."/>
            <person name="Merkel B.J."/>
            <person name="Hornburger P."/>
            <person name="Mueller R.-W."/>
            <person name="Bruemmer F."/>
            <person name="Labrenz M."/>
            <person name="Spormann A.M."/>
            <person name="Op den Camp H."/>
            <person name="Overmann J."/>
            <person name="Amann R."/>
            <person name="Jetten M.S.M."/>
            <person name="Mascher T."/>
            <person name="Medema M.H."/>
            <person name="Devos D.P."/>
            <person name="Kaster A.-K."/>
            <person name="Ovreas L."/>
            <person name="Rohde M."/>
            <person name="Galperin M.Y."/>
            <person name="Jogler C."/>
        </authorList>
    </citation>
    <scope>NUCLEOTIDE SEQUENCE [LARGE SCALE GENOMIC DNA]</scope>
    <source>
        <strain evidence="10 11">Enr13</strain>
    </source>
</reference>
<keyword evidence="4 8" id="KW-0812">Transmembrane</keyword>
<keyword evidence="11" id="KW-1185">Reference proteome</keyword>
<dbReference type="GO" id="GO:0005886">
    <property type="term" value="C:plasma membrane"/>
    <property type="evidence" value="ECO:0007669"/>
    <property type="project" value="UniProtKB-SubCell"/>
</dbReference>
<keyword evidence="6" id="KW-0406">Ion transport</keyword>
<dbReference type="GO" id="GO:0015297">
    <property type="term" value="F:antiporter activity"/>
    <property type="evidence" value="ECO:0007669"/>
    <property type="project" value="UniProtKB-KW"/>
</dbReference>
<accession>A0A518I349</accession>
<evidence type="ECO:0000256" key="8">
    <source>
        <dbReference type="SAM" id="Phobius"/>
    </source>
</evidence>
<evidence type="ECO:0000313" key="10">
    <source>
        <dbReference type="EMBL" id="QDV47529.1"/>
    </source>
</evidence>
<feature type="transmembrane region" description="Helical" evidence="8">
    <location>
        <begin position="103"/>
        <end position="122"/>
    </location>
</feature>
<organism evidence="10 11">
    <name type="scientific">Stieleria neptunia</name>
    <dbReference type="NCBI Taxonomy" id="2527979"/>
    <lineage>
        <taxon>Bacteria</taxon>
        <taxon>Pseudomonadati</taxon>
        <taxon>Planctomycetota</taxon>
        <taxon>Planctomycetia</taxon>
        <taxon>Pirellulales</taxon>
        <taxon>Pirellulaceae</taxon>
        <taxon>Stieleria</taxon>
    </lineage>
</organism>
<evidence type="ECO:0000256" key="1">
    <source>
        <dbReference type="ARBA" id="ARBA00004651"/>
    </source>
</evidence>
<gene>
    <name evidence="10" type="primary">nhaP_2</name>
    <name evidence="10" type="ORF">Enr13x_74390</name>
</gene>
<dbReference type="GO" id="GO:1902600">
    <property type="term" value="P:proton transmembrane transport"/>
    <property type="evidence" value="ECO:0007669"/>
    <property type="project" value="InterPro"/>
</dbReference>
<dbReference type="Pfam" id="PF00999">
    <property type="entry name" value="Na_H_Exchanger"/>
    <property type="match status" value="1"/>
</dbReference>
<proteinExistence type="predicted"/>
<feature type="transmembrane region" description="Helical" evidence="8">
    <location>
        <begin position="46"/>
        <end position="64"/>
    </location>
</feature>
<evidence type="ECO:0000313" key="11">
    <source>
        <dbReference type="Proteomes" id="UP000319004"/>
    </source>
</evidence>
<name>A0A518I349_9BACT</name>
<evidence type="ECO:0000256" key="4">
    <source>
        <dbReference type="ARBA" id="ARBA00022692"/>
    </source>
</evidence>
<comment type="subcellular location">
    <subcellularLocation>
        <location evidence="1">Cell membrane</location>
        <topology evidence="1">Multi-pass membrane protein</topology>
    </subcellularLocation>
</comment>
<evidence type="ECO:0000256" key="2">
    <source>
        <dbReference type="ARBA" id="ARBA00022448"/>
    </source>
</evidence>
<evidence type="ECO:0000256" key="3">
    <source>
        <dbReference type="ARBA" id="ARBA00022449"/>
    </source>
</evidence>
<feature type="domain" description="Cation/H+ exchanger transmembrane" evidence="9">
    <location>
        <begin position="2"/>
        <end position="158"/>
    </location>
</feature>